<evidence type="ECO:0000256" key="4">
    <source>
        <dbReference type="ARBA" id="ARBA00023163"/>
    </source>
</evidence>
<dbReference type="PANTHER" id="PTHR13935:SF41">
    <property type="entry name" value="TRANSCRIPTION FACTOR ORG2-RELATED"/>
    <property type="match status" value="1"/>
</dbReference>
<organism evidence="7 8">
    <name type="scientific">Theobroma cacao</name>
    <name type="common">Cacao</name>
    <name type="synonym">Cocoa</name>
    <dbReference type="NCBI Taxonomy" id="3641"/>
    <lineage>
        <taxon>Eukaryota</taxon>
        <taxon>Viridiplantae</taxon>
        <taxon>Streptophyta</taxon>
        <taxon>Embryophyta</taxon>
        <taxon>Tracheophyta</taxon>
        <taxon>Spermatophyta</taxon>
        <taxon>Magnoliopsida</taxon>
        <taxon>eudicotyledons</taxon>
        <taxon>Gunneridae</taxon>
        <taxon>Pentapetalae</taxon>
        <taxon>rosids</taxon>
        <taxon>malvids</taxon>
        <taxon>Malvales</taxon>
        <taxon>Malvaceae</taxon>
        <taxon>Byttnerioideae</taxon>
        <taxon>Theobroma</taxon>
    </lineage>
</organism>
<dbReference type="GO" id="GO:0090575">
    <property type="term" value="C:RNA polymerase II transcription regulator complex"/>
    <property type="evidence" value="ECO:0000318"/>
    <property type="project" value="GO_Central"/>
</dbReference>
<dbReference type="Gene3D" id="4.10.280.10">
    <property type="entry name" value="Helix-loop-helix DNA-binding domain"/>
    <property type="match status" value="1"/>
</dbReference>
<evidence type="ECO:0000256" key="1">
    <source>
        <dbReference type="ARBA" id="ARBA00004123"/>
    </source>
</evidence>
<reference evidence="7 8" key="1">
    <citation type="journal article" date="2013" name="Genome Biol.">
        <title>The genome sequence of the most widely cultivated cacao type and its use to identify candidate genes regulating pod color.</title>
        <authorList>
            <person name="Motamayor J.C."/>
            <person name="Mockaitis K."/>
            <person name="Schmutz J."/>
            <person name="Haiminen N."/>
            <person name="Iii D.L."/>
            <person name="Cornejo O."/>
            <person name="Findley S.D."/>
            <person name="Zheng P."/>
            <person name="Utro F."/>
            <person name="Royaert S."/>
            <person name="Saski C."/>
            <person name="Jenkins J."/>
            <person name="Podicheti R."/>
            <person name="Zhao M."/>
            <person name="Scheffler B.E."/>
            <person name="Stack J.C."/>
            <person name="Feltus F.A."/>
            <person name="Mustiga G.M."/>
            <person name="Amores F."/>
            <person name="Phillips W."/>
            <person name="Marelli J.P."/>
            <person name="May G.D."/>
            <person name="Shapiro H."/>
            <person name="Ma J."/>
            <person name="Bustamante C.D."/>
            <person name="Schnell R.J."/>
            <person name="Main D."/>
            <person name="Gilbert D."/>
            <person name="Parida L."/>
            <person name="Kuhn D.N."/>
        </authorList>
    </citation>
    <scope>NUCLEOTIDE SEQUENCE [LARGE SCALE GENOMIC DNA]</scope>
    <source>
        <strain evidence="8">cv. Matina 1-6</strain>
    </source>
</reference>
<evidence type="ECO:0000256" key="5">
    <source>
        <dbReference type="ARBA" id="ARBA00023242"/>
    </source>
</evidence>
<dbReference type="Gramene" id="Tc05v2_t011640.2">
    <property type="protein sequence ID" value="Tc05v2_p011640.2"/>
    <property type="gene ID" value="Tc05v2_g011640"/>
</dbReference>
<feature type="domain" description="BHLH" evidence="6">
    <location>
        <begin position="62"/>
        <end position="114"/>
    </location>
</feature>
<protein>
    <submittedName>
        <fullName evidence="7">Basic helix-loop-helix DNA-binding superfamily protein, putative isoform 1</fullName>
    </submittedName>
</protein>
<dbReference type="SUPFAM" id="SSF47459">
    <property type="entry name" value="HLH, helix-loop-helix DNA-binding domain"/>
    <property type="match status" value="1"/>
</dbReference>
<keyword evidence="4" id="KW-0804">Transcription</keyword>
<accession>A0A061EWD9</accession>
<dbReference type="InterPro" id="IPR011598">
    <property type="entry name" value="bHLH_dom"/>
</dbReference>
<keyword evidence="5" id="KW-0539">Nucleus</keyword>
<dbReference type="GO" id="GO:0000981">
    <property type="term" value="F:DNA-binding transcription factor activity, RNA polymerase II-specific"/>
    <property type="evidence" value="ECO:0000318"/>
    <property type="project" value="GO_Central"/>
</dbReference>
<dbReference type="InterPro" id="IPR015660">
    <property type="entry name" value="MASH1/Ascl1a-like"/>
</dbReference>
<evidence type="ECO:0000256" key="3">
    <source>
        <dbReference type="ARBA" id="ARBA00023125"/>
    </source>
</evidence>
<comment type="subcellular location">
    <subcellularLocation>
        <location evidence="1">Nucleus</location>
    </subcellularLocation>
</comment>
<dbReference type="PANTHER" id="PTHR13935">
    <property type="entry name" value="ACHAETE-SCUTE TRANSCRIPTION FACTOR-RELATED"/>
    <property type="match status" value="1"/>
</dbReference>
<dbReference type="GO" id="GO:0000977">
    <property type="term" value="F:RNA polymerase II transcription regulatory region sequence-specific DNA binding"/>
    <property type="evidence" value="ECO:0000318"/>
    <property type="project" value="GO_Central"/>
</dbReference>
<dbReference type="Pfam" id="PF00010">
    <property type="entry name" value="HLH"/>
    <property type="match status" value="1"/>
</dbReference>
<dbReference type="OrthoDB" id="6106870at2759"/>
<dbReference type="eggNOG" id="ENOG502RXMR">
    <property type="taxonomic scope" value="Eukaryota"/>
</dbReference>
<evidence type="ECO:0000313" key="7">
    <source>
        <dbReference type="EMBL" id="EOY08978.1"/>
    </source>
</evidence>
<gene>
    <name evidence="7" type="ORF">TCM_024315</name>
</gene>
<dbReference type="CDD" id="cd18914">
    <property type="entry name" value="bHLH_AtORG2_like"/>
    <property type="match status" value="1"/>
</dbReference>
<proteinExistence type="predicted"/>
<keyword evidence="8" id="KW-1185">Reference proteome</keyword>
<dbReference type="Proteomes" id="UP000026915">
    <property type="component" value="Chromosome 5"/>
</dbReference>
<keyword evidence="3 7" id="KW-0238">DNA-binding</keyword>
<dbReference type="GO" id="GO:0006357">
    <property type="term" value="P:regulation of transcription by RNA polymerase II"/>
    <property type="evidence" value="ECO:0000318"/>
    <property type="project" value="GO_Central"/>
</dbReference>
<dbReference type="GO" id="GO:0010106">
    <property type="term" value="P:cellular response to iron ion starvation"/>
    <property type="evidence" value="ECO:0007669"/>
    <property type="project" value="UniProtKB-ARBA"/>
</dbReference>
<keyword evidence="2" id="KW-0805">Transcription regulation</keyword>
<dbReference type="PROSITE" id="PS50888">
    <property type="entry name" value="BHLH"/>
    <property type="match status" value="1"/>
</dbReference>
<dbReference type="AlphaFoldDB" id="A0A061EWD9"/>
<dbReference type="SMART" id="SM00353">
    <property type="entry name" value="HLH"/>
    <property type="match status" value="1"/>
</dbReference>
<dbReference type="HOGENOM" id="CLU_089779_1_0_1"/>
<dbReference type="FunFam" id="4.10.280.10:FF:000074">
    <property type="entry name" value="Transcription factor ORG2"/>
    <property type="match status" value="1"/>
</dbReference>
<dbReference type="InParanoid" id="A0A061EWD9"/>
<dbReference type="EMBL" id="CM001883">
    <property type="protein sequence ID" value="EOY08978.1"/>
    <property type="molecule type" value="Genomic_DNA"/>
</dbReference>
<sequence>MCALTPFPVCEWPLDSPINHIEQISYTEIFEDLLRFTSTLPPIQLDRSPSCSGDSGNNPIVLKKLNHNARERDRRKKINSLYTSLRSLLPLSEQTKRLSIPATISRVLKYIPELQAHVERLVQKKEEILSRQEEFSCDQENKRKGSSSFAISVSRVSEREVVVQISTFRAFETPLSHVLFNLEEDGLFLTEASCFESFGGRVFYNLHFQVERTYNLEGVVLNEKLLSLYEKRK</sequence>
<dbReference type="InterPro" id="IPR036638">
    <property type="entry name" value="HLH_DNA-bd_sf"/>
</dbReference>
<dbReference type="FunCoup" id="A0A061EWD9">
    <property type="interactions" value="90"/>
</dbReference>
<dbReference type="STRING" id="3641.A0A061EWD9"/>
<evidence type="ECO:0000259" key="6">
    <source>
        <dbReference type="PROSITE" id="PS50888"/>
    </source>
</evidence>
<dbReference type="Gramene" id="EOY08978">
    <property type="protein sequence ID" value="EOY08978"/>
    <property type="gene ID" value="TCM_024315"/>
</dbReference>
<dbReference type="OMA" id="EKDMKST"/>
<evidence type="ECO:0000256" key="2">
    <source>
        <dbReference type="ARBA" id="ARBA00023015"/>
    </source>
</evidence>
<dbReference type="SMR" id="A0A061EWD9"/>
<dbReference type="GO" id="GO:0046983">
    <property type="term" value="F:protein dimerization activity"/>
    <property type="evidence" value="ECO:0007669"/>
    <property type="project" value="InterPro"/>
</dbReference>
<evidence type="ECO:0000313" key="8">
    <source>
        <dbReference type="Proteomes" id="UP000026915"/>
    </source>
</evidence>
<dbReference type="KEGG" id="tcc:18598752"/>
<name>A0A061EWD9_THECC</name>